<proteinExistence type="predicted"/>
<name>A0A0H3A892_NITV4</name>
<evidence type="ECO:0000313" key="3">
    <source>
        <dbReference type="EMBL" id="ABM28293.1"/>
    </source>
</evidence>
<dbReference type="EMBL" id="CP000527">
    <property type="protein sequence ID" value="ABM28293.1"/>
    <property type="molecule type" value="Genomic_DNA"/>
</dbReference>
<organism evidence="3 4">
    <name type="scientific">Nitratidesulfovibrio vulgaris (strain DP4)</name>
    <name type="common">Desulfovibrio vulgaris</name>
    <dbReference type="NCBI Taxonomy" id="391774"/>
    <lineage>
        <taxon>Bacteria</taxon>
        <taxon>Pseudomonadati</taxon>
        <taxon>Thermodesulfobacteriota</taxon>
        <taxon>Desulfovibrionia</taxon>
        <taxon>Desulfovibrionales</taxon>
        <taxon>Desulfovibrionaceae</taxon>
        <taxon>Nitratidesulfovibrio</taxon>
    </lineage>
</organism>
<reference evidence="4" key="1">
    <citation type="journal article" date="2009" name="Environ. Microbiol.">
        <title>Contribution of mobile genetic elements to Desulfovibrio vulgaris genome plasticity.</title>
        <authorList>
            <person name="Walker C.B."/>
            <person name="Stolyar S."/>
            <person name="Chivian D."/>
            <person name="Pinel N."/>
            <person name="Gabster J.A."/>
            <person name="Dehal P.S."/>
            <person name="He Z."/>
            <person name="Yang Z.K."/>
            <person name="Yen H.C."/>
            <person name="Zhou J."/>
            <person name="Wall J.D."/>
            <person name="Hazen T.C."/>
            <person name="Arkin A.P."/>
            <person name="Stahl D.A."/>
        </authorList>
    </citation>
    <scope>NUCLEOTIDE SEQUENCE [LARGE SCALE GENOMIC DNA]</scope>
    <source>
        <strain evidence="4">DP4</strain>
    </source>
</reference>
<evidence type="ECO:0000256" key="1">
    <source>
        <dbReference type="SAM" id="MobiDB-lite"/>
    </source>
</evidence>
<evidence type="ECO:0000259" key="2">
    <source>
        <dbReference type="SMART" id="SM00834"/>
    </source>
</evidence>
<dbReference type="HOGENOM" id="CLU_136025_4_0_7"/>
<dbReference type="InterPro" id="IPR013429">
    <property type="entry name" value="Regulatory_FmdB_Zinc_ribbon"/>
</dbReference>
<dbReference type="SMART" id="SM00834">
    <property type="entry name" value="CxxC_CXXC_SSSS"/>
    <property type="match status" value="1"/>
</dbReference>
<protein>
    <submittedName>
        <fullName evidence="3">Putative regulatory protein, FmdB family</fullName>
    </submittedName>
</protein>
<dbReference type="Gene3D" id="2.20.28.30">
    <property type="entry name" value="RNA polymerase ii, chain L"/>
    <property type="match status" value="1"/>
</dbReference>
<dbReference type="KEGG" id="dvl:Dvul_1274"/>
<dbReference type="Pfam" id="PF09723">
    <property type="entry name" value="Zn_ribbon_8"/>
    <property type="match status" value="1"/>
</dbReference>
<sequence>MRRNRHAGGDTMPIYEYECPKCGKRFEEIVFGSDVPACPACGSADTRKLLSCASFHVPGGAPSGASSSGGKSCSGCSGGNCSSCG</sequence>
<dbReference type="AlphaFoldDB" id="A0A0H3A892"/>
<dbReference type="NCBIfam" id="TIGR02605">
    <property type="entry name" value="CxxC_CxxC_SSSS"/>
    <property type="match status" value="1"/>
</dbReference>
<evidence type="ECO:0000313" key="4">
    <source>
        <dbReference type="Proteomes" id="UP000009173"/>
    </source>
</evidence>
<gene>
    <name evidence="3" type="ordered locus">Dvul_1274</name>
</gene>
<feature type="region of interest" description="Disordered" evidence="1">
    <location>
        <begin position="59"/>
        <end position="85"/>
    </location>
</feature>
<accession>A0A0H3A892</accession>
<dbReference type="Proteomes" id="UP000009173">
    <property type="component" value="Chromosome"/>
</dbReference>
<feature type="domain" description="Putative regulatory protein FmdB zinc ribbon" evidence="2">
    <location>
        <begin position="12"/>
        <end position="51"/>
    </location>
</feature>